<sequence>MRHCTSILTLIILTAFFACSDPQFSDKNIEVKAVNITEKLDTLSIRTFYEWGFGHRGEADIFTKHSNNPDSGFYSYSCFYFDNIDSIKLSISRFENFKKDFPCDIQIDTSKYYRVDFTKFKNASVRISAFDNHGQDQIIVEGIPSKELFTTNDPFEKFKYLSDLKDSLGILGNFYRPDIGNFIQFYLSSQHILTYLPDNSNLNPKFKEIWLKEFATGKTIKKNWNFRKLDKPMDNG</sequence>
<keyword evidence="3" id="KW-1185">Reference proteome</keyword>
<dbReference type="OrthoDB" id="1439950at2"/>
<evidence type="ECO:0008006" key="4">
    <source>
        <dbReference type="Google" id="ProtNLM"/>
    </source>
</evidence>
<feature type="chain" id="PRO_5020474827" description="Lipoprotein" evidence="1">
    <location>
        <begin position="21"/>
        <end position="236"/>
    </location>
</feature>
<dbReference type="EMBL" id="SJSK01000002">
    <property type="protein sequence ID" value="TCC91546.1"/>
    <property type="molecule type" value="Genomic_DNA"/>
</dbReference>
<dbReference type="AlphaFoldDB" id="A0A4V2MIT3"/>
<accession>A0A4V2MIT3</accession>
<dbReference type="RefSeq" id="WP_131552484.1">
    <property type="nucleotide sequence ID" value="NZ_SJSK01000002.1"/>
</dbReference>
<gene>
    <name evidence="2" type="ORF">EZ428_07210</name>
</gene>
<proteinExistence type="predicted"/>
<name>A0A4V2MIT3_9SPHI</name>
<evidence type="ECO:0000313" key="3">
    <source>
        <dbReference type="Proteomes" id="UP000292884"/>
    </source>
</evidence>
<evidence type="ECO:0000256" key="1">
    <source>
        <dbReference type="SAM" id="SignalP"/>
    </source>
</evidence>
<dbReference type="Proteomes" id="UP000292884">
    <property type="component" value="Unassembled WGS sequence"/>
</dbReference>
<reference evidence="2 3" key="1">
    <citation type="submission" date="2019-02" db="EMBL/GenBank/DDBJ databases">
        <title>Pedobacter sp. RP-1-13 sp. nov., isolated from Arctic soil.</title>
        <authorList>
            <person name="Dahal R.H."/>
        </authorList>
    </citation>
    <scope>NUCLEOTIDE SEQUENCE [LARGE SCALE GENOMIC DNA]</scope>
    <source>
        <strain evidence="2 3">RP-1-13</strain>
    </source>
</reference>
<feature type="signal peptide" evidence="1">
    <location>
        <begin position="1"/>
        <end position="20"/>
    </location>
</feature>
<comment type="caution">
    <text evidence="2">The sequence shown here is derived from an EMBL/GenBank/DDBJ whole genome shotgun (WGS) entry which is preliminary data.</text>
</comment>
<protein>
    <recommendedName>
        <fullName evidence="4">Lipoprotein</fullName>
    </recommendedName>
</protein>
<organism evidence="2 3">
    <name type="scientific">Pedobacter frigiditerrae</name>
    <dbReference type="NCBI Taxonomy" id="2530452"/>
    <lineage>
        <taxon>Bacteria</taxon>
        <taxon>Pseudomonadati</taxon>
        <taxon>Bacteroidota</taxon>
        <taxon>Sphingobacteriia</taxon>
        <taxon>Sphingobacteriales</taxon>
        <taxon>Sphingobacteriaceae</taxon>
        <taxon>Pedobacter</taxon>
    </lineage>
</organism>
<keyword evidence="1" id="KW-0732">Signal</keyword>
<evidence type="ECO:0000313" key="2">
    <source>
        <dbReference type="EMBL" id="TCC91546.1"/>
    </source>
</evidence>
<dbReference type="PROSITE" id="PS51257">
    <property type="entry name" value="PROKAR_LIPOPROTEIN"/>
    <property type="match status" value="1"/>
</dbReference>